<evidence type="ECO:0000256" key="1">
    <source>
        <dbReference type="ARBA" id="ARBA00006227"/>
    </source>
</evidence>
<dbReference type="AlphaFoldDB" id="A0AAE3JIM0"/>
<comment type="function">
    <text evidence="6 8">This protein is one of the early assembly proteins of the 50S ribosomal subunit, although it is not seen to bind rRNA by itself. It is important during the early stages of 50S assembly.</text>
</comment>
<comment type="caution">
    <text evidence="9">The sequence shown here is derived from an EMBL/GenBank/DDBJ whole genome shotgun (WGS) entry which is preliminary data.</text>
</comment>
<dbReference type="HAMAP" id="MF_01366">
    <property type="entry name" value="Ribosomal_uL13"/>
    <property type="match status" value="1"/>
</dbReference>
<dbReference type="InterPro" id="IPR005822">
    <property type="entry name" value="Ribosomal_uL13"/>
</dbReference>
<dbReference type="CDD" id="cd00392">
    <property type="entry name" value="Ribosomal_L13"/>
    <property type="match status" value="1"/>
</dbReference>
<evidence type="ECO:0000313" key="9">
    <source>
        <dbReference type="EMBL" id="MCD1655362.1"/>
    </source>
</evidence>
<dbReference type="InterPro" id="IPR005823">
    <property type="entry name" value="Ribosomal_uL13_bac-type"/>
</dbReference>
<dbReference type="GO" id="GO:0006412">
    <property type="term" value="P:translation"/>
    <property type="evidence" value="ECO:0007669"/>
    <property type="project" value="UniProtKB-UniRule"/>
</dbReference>
<sequence>MKTIFLKEQEAPRAWFVIDAADKPVGRVAAKAAAMLRGKHKVTYAPHQDTGDYVVIINAEKAAVTGTKAQDKIYYHHTGFVGHLRALSYNKLLERHPTDPLMLAIKGMLPKGPLGRRMLGNVKIYAGAAHPHAAQNPQVVEV</sequence>
<evidence type="ECO:0000256" key="5">
    <source>
        <dbReference type="ARBA" id="ARBA00035201"/>
    </source>
</evidence>
<dbReference type="Gene3D" id="3.90.1180.10">
    <property type="entry name" value="Ribosomal protein L13"/>
    <property type="match status" value="1"/>
</dbReference>
<dbReference type="GO" id="GO:0003729">
    <property type="term" value="F:mRNA binding"/>
    <property type="evidence" value="ECO:0007669"/>
    <property type="project" value="UniProtKB-ARBA"/>
</dbReference>
<comment type="subunit">
    <text evidence="2 6">Part of the 50S ribosomal subunit.</text>
</comment>
<gene>
    <name evidence="6 8 9" type="primary">rplM</name>
    <name evidence="9" type="ORF">K7J14_11720</name>
</gene>
<dbReference type="PANTHER" id="PTHR11545:SF2">
    <property type="entry name" value="LARGE RIBOSOMAL SUBUNIT PROTEIN UL13M"/>
    <property type="match status" value="1"/>
</dbReference>
<name>A0AAE3JIM0_9SPIR</name>
<dbReference type="Proteomes" id="UP001198163">
    <property type="component" value="Unassembled WGS sequence"/>
</dbReference>
<reference evidence="9" key="1">
    <citation type="submission" date="2021-08" db="EMBL/GenBank/DDBJ databases">
        <title>Comparative analyses of Brucepasteria parasyntrophica and Teretinema zuelzerae.</title>
        <authorList>
            <person name="Song Y."/>
            <person name="Brune A."/>
        </authorList>
    </citation>
    <scope>NUCLEOTIDE SEQUENCE</scope>
    <source>
        <strain evidence="9">DSM 1903</strain>
    </source>
</reference>
<dbReference type="GO" id="GO:0022625">
    <property type="term" value="C:cytosolic large ribosomal subunit"/>
    <property type="evidence" value="ECO:0007669"/>
    <property type="project" value="TreeGrafter"/>
</dbReference>
<keyword evidence="10" id="KW-1185">Reference proteome</keyword>
<proteinExistence type="inferred from homology"/>
<dbReference type="InterPro" id="IPR036899">
    <property type="entry name" value="Ribosomal_uL13_sf"/>
</dbReference>
<dbReference type="FunFam" id="3.90.1180.10:FF:000001">
    <property type="entry name" value="50S ribosomal protein L13"/>
    <property type="match status" value="1"/>
</dbReference>
<dbReference type="PANTHER" id="PTHR11545">
    <property type="entry name" value="RIBOSOMAL PROTEIN L13"/>
    <property type="match status" value="1"/>
</dbReference>
<evidence type="ECO:0000256" key="3">
    <source>
        <dbReference type="ARBA" id="ARBA00022980"/>
    </source>
</evidence>
<dbReference type="GO" id="GO:0003735">
    <property type="term" value="F:structural constituent of ribosome"/>
    <property type="evidence" value="ECO:0007669"/>
    <property type="project" value="InterPro"/>
</dbReference>
<dbReference type="EMBL" id="JAINWA010000003">
    <property type="protein sequence ID" value="MCD1655362.1"/>
    <property type="molecule type" value="Genomic_DNA"/>
</dbReference>
<accession>A0AAE3JIM0</accession>
<protein>
    <recommendedName>
        <fullName evidence="5 6">Large ribosomal subunit protein uL13</fullName>
    </recommendedName>
</protein>
<dbReference type="GO" id="GO:0017148">
    <property type="term" value="P:negative regulation of translation"/>
    <property type="evidence" value="ECO:0007669"/>
    <property type="project" value="TreeGrafter"/>
</dbReference>
<dbReference type="RefSeq" id="WP_230756412.1">
    <property type="nucleotide sequence ID" value="NZ_JAINWA010000003.1"/>
</dbReference>
<dbReference type="Pfam" id="PF00572">
    <property type="entry name" value="Ribosomal_L13"/>
    <property type="match status" value="1"/>
</dbReference>
<dbReference type="PROSITE" id="PS00783">
    <property type="entry name" value="RIBOSOMAL_L13"/>
    <property type="match status" value="1"/>
</dbReference>
<dbReference type="PIRSF" id="PIRSF002181">
    <property type="entry name" value="Ribosomal_L13"/>
    <property type="match status" value="1"/>
</dbReference>
<evidence type="ECO:0000256" key="7">
    <source>
        <dbReference type="RuleBase" id="RU003877"/>
    </source>
</evidence>
<evidence type="ECO:0000256" key="2">
    <source>
        <dbReference type="ARBA" id="ARBA00011838"/>
    </source>
</evidence>
<keyword evidence="4 6" id="KW-0687">Ribonucleoprotein</keyword>
<organism evidence="9 10">
    <name type="scientific">Teretinema zuelzerae</name>
    <dbReference type="NCBI Taxonomy" id="156"/>
    <lineage>
        <taxon>Bacteria</taxon>
        <taxon>Pseudomonadati</taxon>
        <taxon>Spirochaetota</taxon>
        <taxon>Spirochaetia</taxon>
        <taxon>Spirochaetales</taxon>
        <taxon>Treponemataceae</taxon>
        <taxon>Teretinema</taxon>
    </lineage>
</organism>
<dbReference type="NCBIfam" id="TIGR01066">
    <property type="entry name" value="rplM_bact"/>
    <property type="match status" value="1"/>
</dbReference>
<comment type="similarity">
    <text evidence="1 6 7">Belongs to the universal ribosomal protein uL13 family.</text>
</comment>
<evidence type="ECO:0000256" key="4">
    <source>
        <dbReference type="ARBA" id="ARBA00023274"/>
    </source>
</evidence>
<dbReference type="SUPFAM" id="SSF52161">
    <property type="entry name" value="Ribosomal protein L13"/>
    <property type="match status" value="1"/>
</dbReference>
<evidence type="ECO:0000313" key="10">
    <source>
        <dbReference type="Proteomes" id="UP001198163"/>
    </source>
</evidence>
<evidence type="ECO:0000256" key="8">
    <source>
        <dbReference type="RuleBase" id="RU003878"/>
    </source>
</evidence>
<evidence type="ECO:0000256" key="6">
    <source>
        <dbReference type="HAMAP-Rule" id="MF_01366"/>
    </source>
</evidence>
<dbReference type="InterPro" id="IPR023563">
    <property type="entry name" value="Ribosomal_uL13_CS"/>
</dbReference>
<keyword evidence="3 6" id="KW-0689">Ribosomal protein</keyword>